<reference evidence="2" key="1">
    <citation type="submission" date="2018-05" db="EMBL/GenBank/DDBJ databases">
        <authorList>
            <person name="Lanie J.A."/>
            <person name="Ng W.-L."/>
            <person name="Kazmierczak K.M."/>
            <person name="Andrzejewski T.M."/>
            <person name="Davidsen T.M."/>
            <person name="Wayne K.J."/>
            <person name="Tettelin H."/>
            <person name="Glass J.I."/>
            <person name="Rusch D."/>
            <person name="Podicherti R."/>
            <person name="Tsui H.-C.T."/>
            <person name="Winkler M.E."/>
        </authorList>
    </citation>
    <scope>NUCLEOTIDE SEQUENCE</scope>
</reference>
<dbReference type="EMBL" id="UINC01017816">
    <property type="protein sequence ID" value="SVA74284.1"/>
    <property type="molecule type" value="Genomic_DNA"/>
</dbReference>
<keyword evidence="1" id="KW-0812">Transmembrane</keyword>
<protein>
    <submittedName>
        <fullName evidence="2">Uncharacterized protein</fullName>
    </submittedName>
</protein>
<organism evidence="2">
    <name type="scientific">marine metagenome</name>
    <dbReference type="NCBI Taxonomy" id="408172"/>
    <lineage>
        <taxon>unclassified sequences</taxon>
        <taxon>metagenomes</taxon>
        <taxon>ecological metagenomes</taxon>
    </lineage>
</organism>
<keyword evidence="1" id="KW-1133">Transmembrane helix</keyword>
<dbReference type="AlphaFoldDB" id="A0A381YBB3"/>
<sequence>MGKVTKQNPVDLNYSCHQFGKIVVAMLLPVIGLLGVLF</sequence>
<name>A0A381YBB3_9ZZZZ</name>
<evidence type="ECO:0000256" key="1">
    <source>
        <dbReference type="SAM" id="Phobius"/>
    </source>
</evidence>
<feature type="non-terminal residue" evidence="2">
    <location>
        <position position="38"/>
    </location>
</feature>
<feature type="transmembrane region" description="Helical" evidence="1">
    <location>
        <begin position="19"/>
        <end position="37"/>
    </location>
</feature>
<evidence type="ECO:0000313" key="2">
    <source>
        <dbReference type="EMBL" id="SVA74284.1"/>
    </source>
</evidence>
<gene>
    <name evidence="2" type="ORF">METZ01_LOCUS127138</name>
</gene>
<keyword evidence="1" id="KW-0472">Membrane</keyword>
<proteinExistence type="predicted"/>
<accession>A0A381YBB3</accession>